<evidence type="ECO:0000256" key="1">
    <source>
        <dbReference type="SAM" id="MobiDB-lite"/>
    </source>
</evidence>
<keyword evidence="3" id="KW-1185">Reference proteome</keyword>
<dbReference type="RefSeq" id="WP_395273371.1">
    <property type="nucleotide sequence ID" value="NZ_JBHEGD010000002.1"/>
</dbReference>
<feature type="region of interest" description="Disordered" evidence="1">
    <location>
        <begin position="38"/>
        <end position="62"/>
    </location>
</feature>
<protein>
    <submittedName>
        <fullName evidence="2">Uncharacterized protein</fullName>
    </submittedName>
</protein>
<proteinExistence type="predicted"/>
<reference evidence="2 3" key="1">
    <citation type="submission" date="2024-09" db="EMBL/GenBank/DDBJ databases">
        <title>Elucidation of the Bokeelamides from Bacteria Associated with Moon Snail Egg Collars.</title>
        <authorList>
            <person name="Campbell R."/>
            <person name="Piedl K."/>
            <person name="Mevers E."/>
        </authorList>
    </citation>
    <scope>NUCLEOTIDE SEQUENCE [LARGE SCALE GENOMIC DNA]</scope>
    <source>
        <strain evidence="2 3">EM133</strain>
    </source>
</reference>
<organism evidence="2 3">
    <name type="scientific">Ectopseudomonas khazarica</name>
    <dbReference type="NCBI Taxonomy" id="2502979"/>
    <lineage>
        <taxon>Bacteria</taxon>
        <taxon>Pseudomonadati</taxon>
        <taxon>Pseudomonadota</taxon>
        <taxon>Gammaproteobacteria</taxon>
        <taxon>Pseudomonadales</taxon>
        <taxon>Pseudomonadaceae</taxon>
        <taxon>Ectopseudomonas</taxon>
    </lineage>
</organism>
<dbReference type="Proteomes" id="UP001609932">
    <property type="component" value="Unassembled WGS sequence"/>
</dbReference>
<sequence length="62" mass="6738">MDKAPARGDEKTGARIIAEIAQALTKNTATNTLRTKSGHCHNLQPHISANIPAEIPRSRRHA</sequence>
<gene>
    <name evidence="2" type="ORF">ACEVAQ_16410</name>
</gene>
<name>A0ABW7MFB3_9GAMM</name>
<dbReference type="EMBL" id="JBHEGD010000002">
    <property type="protein sequence ID" value="MFH6600292.1"/>
    <property type="molecule type" value="Genomic_DNA"/>
</dbReference>
<evidence type="ECO:0000313" key="2">
    <source>
        <dbReference type="EMBL" id="MFH6600292.1"/>
    </source>
</evidence>
<accession>A0ABW7MFB3</accession>
<comment type="caution">
    <text evidence="2">The sequence shown here is derived from an EMBL/GenBank/DDBJ whole genome shotgun (WGS) entry which is preliminary data.</text>
</comment>
<evidence type="ECO:0000313" key="3">
    <source>
        <dbReference type="Proteomes" id="UP001609932"/>
    </source>
</evidence>